<dbReference type="FunFam" id="3.40.50.720:FF:000084">
    <property type="entry name" value="Short-chain dehydrogenase reductase"/>
    <property type="match status" value="1"/>
</dbReference>
<dbReference type="Proteomes" id="UP000282551">
    <property type="component" value="Chromosome"/>
</dbReference>
<dbReference type="PRINTS" id="PR00081">
    <property type="entry name" value="GDHRDH"/>
</dbReference>
<evidence type="ECO:0000313" key="5">
    <source>
        <dbReference type="Proteomes" id="UP000282551"/>
    </source>
</evidence>
<dbReference type="Gene3D" id="3.40.50.720">
    <property type="entry name" value="NAD(P)-binding Rossmann-like Domain"/>
    <property type="match status" value="1"/>
</dbReference>
<dbReference type="InterPro" id="IPR002347">
    <property type="entry name" value="SDR_fam"/>
</dbReference>
<comment type="similarity">
    <text evidence="1">Belongs to the short-chain dehydrogenases/reductases (SDR) family.</text>
</comment>
<dbReference type="SMART" id="SM00822">
    <property type="entry name" value="PKS_KR"/>
    <property type="match status" value="1"/>
</dbReference>
<name>A0A448IA04_MYCCI</name>
<evidence type="ECO:0000256" key="2">
    <source>
        <dbReference type="ARBA" id="ARBA00023002"/>
    </source>
</evidence>
<evidence type="ECO:0000313" key="4">
    <source>
        <dbReference type="EMBL" id="VEG49274.1"/>
    </source>
</evidence>
<dbReference type="InterPro" id="IPR057326">
    <property type="entry name" value="KR_dom"/>
</dbReference>
<evidence type="ECO:0000256" key="1">
    <source>
        <dbReference type="ARBA" id="ARBA00006484"/>
    </source>
</evidence>
<organism evidence="4 5">
    <name type="scientific">Mycolicibacterium chitae</name>
    <name type="common">Mycobacterium chitae</name>
    <dbReference type="NCBI Taxonomy" id="1792"/>
    <lineage>
        <taxon>Bacteria</taxon>
        <taxon>Bacillati</taxon>
        <taxon>Actinomycetota</taxon>
        <taxon>Actinomycetes</taxon>
        <taxon>Mycobacteriales</taxon>
        <taxon>Mycobacteriaceae</taxon>
        <taxon>Mycolicibacterium</taxon>
    </lineage>
</organism>
<keyword evidence="2 4" id="KW-0560">Oxidoreductase</keyword>
<dbReference type="PANTHER" id="PTHR42760">
    <property type="entry name" value="SHORT-CHAIN DEHYDROGENASES/REDUCTASES FAMILY MEMBER"/>
    <property type="match status" value="1"/>
</dbReference>
<proteinExistence type="inferred from homology"/>
<dbReference type="OrthoDB" id="517007at2"/>
<dbReference type="RefSeq" id="WP_126334968.1">
    <property type="nucleotide sequence ID" value="NZ_AP022604.1"/>
</dbReference>
<sequence>MLSDPLFDVSDRVVVITGASSGIGESAARCFSKRGAKVVLAARRKEALATIAATLPHALPVVCEVSDPASCRDLVAKSVDSYGAIDVLVNNAGMSHVGPAENESVESFQDVLATNLIGTFVLAQSAAQHMIRVGSGSIINVASIFGLAGSGAIKQASYAASKGAVVNLTRELAAQWARRGVRVNTIAPAFFATELTTGMWSDERSLAWLRRRTPMGRPGTLEELHGALVYLASDASSYVTGSVLPVDGGWTAV</sequence>
<dbReference type="SUPFAM" id="SSF51735">
    <property type="entry name" value="NAD(P)-binding Rossmann-fold domains"/>
    <property type="match status" value="1"/>
</dbReference>
<gene>
    <name evidence="4" type="primary">gno_1</name>
    <name evidence="4" type="ORF">NCTC10485_03581</name>
</gene>
<accession>A0A448IA04</accession>
<dbReference type="EC" id="1.1.1.69" evidence="4"/>
<dbReference type="AlphaFoldDB" id="A0A448IA04"/>
<dbReference type="GO" id="GO:0008874">
    <property type="term" value="F:gluconate 5-dehydrogenase activity"/>
    <property type="evidence" value="ECO:0007669"/>
    <property type="project" value="UniProtKB-EC"/>
</dbReference>
<dbReference type="Pfam" id="PF13561">
    <property type="entry name" value="adh_short_C2"/>
    <property type="match status" value="1"/>
</dbReference>
<dbReference type="EMBL" id="LR134355">
    <property type="protein sequence ID" value="VEG49274.1"/>
    <property type="molecule type" value="Genomic_DNA"/>
</dbReference>
<feature type="domain" description="Ketoreductase" evidence="3">
    <location>
        <begin position="12"/>
        <end position="203"/>
    </location>
</feature>
<protein>
    <submittedName>
        <fullName evidence="4">Short-chain dehydrogenase/reductase SDR</fullName>
        <ecNumber evidence="4">1.1.1.69</ecNumber>
    </submittedName>
</protein>
<dbReference type="InterPro" id="IPR036291">
    <property type="entry name" value="NAD(P)-bd_dom_sf"/>
</dbReference>
<keyword evidence="5" id="KW-1185">Reference proteome</keyword>
<dbReference type="PRINTS" id="PR00080">
    <property type="entry name" value="SDRFAMILY"/>
</dbReference>
<dbReference type="NCBIfam" id="NF005559">
    <property type="entry name" value="PRK07231.1"/>
    <property type="match status" value="1"/>
</dbReference>
<reference evidence="4 5" key="1">
    <citation type="submission" date="2018-12" db="EMBL/GenBank/DDBJ databases">
        <authorList>
            <consortium name="Pathogen Informatics"/>
        </authorList>
    </citation>
    <scope>NUCLEOTIDE SEQUENCE [LARGE SCALE GENOMIC DNA]</scope>
    <source>
        <strain evidence="4 5">NCTC10485</strain>
    </source>
</reference>
<evidence type="ECO:0000259" key="3">
    <source>
        <dbReference type="SMART" id="SM00822"/>
    </source>
</evidence>